<protein>
    <submittedName>
        <fullName evidence="2">Predicted protein</fullName>
    </submittedName>
</protein>
<evidence type="ECO:0000313" key="2">
    <source>
        <dbReference type="EMBL" id="CBX94771.1"/>
    </source>
</evidence>
<evidence type="ECO:0000313" key="3">
    <source>
        <dbReference type="Proteomes" id="UP000002668"/>
    </source>
</evidence>
<dbReference type="HOGENOM" id="CLU_1806519_0_0_1"/>
<feature type="region of interest" description="Disordered" evidence="1">
    <location>
        <begin position="88"/>
        <end position="109"/>
    </location>
</feature>
<organism evidence="3">
    <name type="scientific">Leptosphaeria maculans (strain JN3 / isolate v23.1.3 / race Av1-4-5-6-7-8)</name>
    <name type="common">Blackleg fungus</name>
    <name type="synonym">Phoma lingam</name>
    <dbReference type="NCBI Taxonomy" id="985895"/>
    <lineage>
        <taxon>Eukaryota</taxon>
        <taxon>Fungi</taxon>
        <taxon>Dikarya</taxon>
        <taxon>Ascomycota</taxon>
        <taxon>Pezizomycotina</taxon>
        <taxon>Dothideomycetes</taxon>
        <taxon>Pleosporomycetidae</taxon>
        <taxon>Pleosporales</taxon>
        <taxon>Pleosporineae</taxon>
        <taxon>Leptosphaeriaceae</taxon>
        <taxon>Plenodomus</taxon>
        <taxon>Plenodomus lingam/Leptosphaeria maculans species complex</taxon>
    </lineage>
</organism>
<evidence type="ECO:0000256" key="1">
    <source>
        <dbReference type="SAM" id="MobiDB-lite"/>
    </source>
</evidence>
<proteinExistence type="predicted"/>
<dbReference type="EMBL" id="FP929125">
    <property type="protein sequence ID" value="CBX94771.1"/>
    <property type="molecule type" value="Genomic_DNA"/>
</dbReference>
<accession>E4ZTB5</accession>
<gene>
    <name evidence="2" type="ORF">LEMA_P117740.1</name>
</gene>
<dbReference type="VEuPathDB" id="FungiDB:LEMA_P117740.1"/>
<dbReference type="AlphaFoldDB" id="E4ZTB5"/>
<name>E4ZTB5_LEPMJ</name>
<sequence length="143" mass="15847">MQVHRLDEMLFVYLLRLKGGAHINSPLTLHLEALKSNSSSSRQEYPCQLRTGGTNLLAYDHVHKLPAVFSARLCALPVPAMQGQMLGPEDKKQKSVHVNNPHKRPGRTCRDAVKLHKPSKKGACASGLHIPVSEISQNIDTRK</sequence>
<keyword evidence="3" id="KW-1185">Reference proteome</keyword>
<reference evidence="3" key="1">
    <citation type="journal article" date="2011" name="Nat. Commun.">
        <title>Effector diversification within compartments of the Leptosphaeria maculans genome affected by Repeat-Induced Point mutations.</title>
        <authorList>
            <person name="Rouxel T."/>
            <person name="Grandaubert J."/>
            <person name="Hane J.K."/>
            <person name="Hoede C."/>
            <person name="van de Wouw A.P."/>
            <person name="Couloux A."/>
            <person name="Dominguez V."/>
            <person name="Anthouard V."/>
            <person name="Bally P."/>
            <person name="Bourras S."/>
            <person name="Cozijnsen A.J."/>
            <person name="Ciuffetti L.M."/>
            <person name="Degrave A."/>
            <person name="Dilmaghani A."/>
            <person name="Duret L."/>
            <person name="Fudal I."/>
            <person name="Goodwin S.B."/>
            <person name="Gout L."/>
            <person name="Glaser N."/>
            <person name="Linglin J."/>
            <person name="Kema G.H.J."/>
            <person name="Lapalu N."/>
            <person name="Lawrence C.B."/>
            <person name="May K."/>
            <person name="Meyer M."/>
            <person name="Ollivier B."/>
            <person name="Poulain J."/>
            <person name="Schoch C.L."/>
            <person name="Simon A."/>
            <person name="Spatafora J.W."/>
            <person name="Stachowiak A."/>
            <person name="Turgeon B.G."/>
            <person name="Tyler B.M."/>
            <person name="Vincent D."/>
            <person name="Weissenbach J."/>
            <person name="Amselem J."/>
            <person name="Quesneville H."/>
            <person name="Oliver R.P."/>
            <person name="Wincker P."/>
            <person name="Balesdent M.-H."/>
            <person name="Howlett B.J."/>
        </authorList>
    </citation>
    <scope>NUCLEOTIDE SEQUENCE [LARGE SCALE GENOMIC DNA]</scope>
    <source>
        <strain evidence="3">JN3 / isolate v23.1.3 / race Av1-4-5-6-7-8</strain>
    </source>
</reference>
<dbReference type="InParanoid" id="E4ZTB5"/>
<dbReference type="Proteomes" id="UP000002668">
    <property type="component" value="Genome"/>
</dbReference>